<dbReference type="Proteomes" id="UP000606786">
    <property type="component" value="Unassembled WGS sequence"/>
</dbReference>
<dbReference type="EMBL" id="CAJHJT010000056">
    <property type="protein sequence ID" value="CAD7013181.1"/>
    <property type="molecule type" value="Genomic_DNA"/>
</dbReference>
<accession>A0A811VDU1</accession>
<reference evidence="1" key="1">
    <citation type="submission" date="2020-11" db="EMBL/GenBank/DDBJ databases">
        <authorList>
            <person name="Whitehead M."/>
        </authorList>
    </citation>
    <scope>NUCLEOTIDE SEQUENCE</scope>
    <source>
        <strain evidence="1">EGII</strain>
    </source>
</reference>
<comment type="caution">
    <text evidence="1">The sequence shown here is derived from an EMBL/GenBank/DDBJ whole genome shotgun (WGS) entry which is preliminary data.</text>
</comment>
<sequence>MELLTSNVGYWKIFLLTKCSPVEITPQNYLCRLKAMGYSRLPGKDNKLGLVALNFNKPLTDSSAATNSYSLNSVFGNKPNLAINIESRKEHEEKKKCQLVIYVEERSKCRPMKQTNTRNRSFKLS</sequence>
<organism evidence="1 2">
    <name type="scientific">Ceratitis capitata</name>
    <name type="common">Mediterranean fruit fly</name>
    <name type="synonym">Tephritis capitata</name>
    <dbReference type="NCBI Taxonomy" id="7213"/>
    <lineage>
        <taxon>Eukaryota</taxon>
        <taxon>Metazoa</taxon>
        <taxon>Ecdysozoa</taxon>
        <taxon>Arthropoda</taxon>
        <taxon>Hexapoda</taxon>
        <taxon>Insecta</taxon>
        <taxon>Pterygota</taxon>
        <taxon>Neoptera</taxon>
        <taxon>Endopterygota</taxon>
        <taxon>Diptera</taxon>
        <taxon>Brachycera</taxon>
        <taxon>Muscomorpha</taxon>
        <taxon>Tephritoidea</taxon>
        <taxon>Tephritidae</taxon>
        <taxon>Ceratitis</taxon>
        <taxon>Ceratitis</taxon>
    </lineage>
</organism>
<protein>
    <submittedName>
        <fullName evidence="1">(Mediterranean fruit fly) hypothetical protein</fullName>
    </submittedName>
</protein>
<name>A0A811VDU1_CERCA</name>
<keyword evidence="2" id="KW-1185">Reference proteome</keyword>
<dbReference type="AlphaFoldDB" id="A0A811VDU1"/>
<evidence type="ECO:0000313" key="2">
    <source>
        <dbReference type="Proteomes" id="UP000606786"/>
    </source>
</evidence>
<gene>
    <name evidence="1" type="ORF">CCAP1982_LOCUS21252</name>
</gene>
<proteinExistence type="predicted"/>
<dbReference type="OrthoDB" id="6162375at2759"/>
<evidence type="ECO:0000313" key="1">
    <source>
        <dbReference type="EMBL" id="CAD7013181.1"/>
    </source>
</evidence>